<comment type="function">
    <text evidence="5">May play a role in the regulation of cytokinesis. May play a role in signaling by stimulating protein glycosylation. Induces neuritogenesis by activating the Ras-MAP kinase pathway and is necessary for the survival of cerebellar neurons. Does not appear to play a major role in ciliogenesis.</text>
</comment>
<reference evidence="7 8" key="1">
    <citation type="journal article" date="2023" name="Sci. Data">
        <title>Genome assembly of the Korean intertidal mud-creeper Batillaria attramentaria.</title>
        <authorList>
            <person name="Patra A.K."/>
            <person name="Ho P.T."/>
            <person name="Jun S."/>
            <person name="Lee S.J."/>
            <person name="Kim Y."/>
            <person name="Won Y.J."/>
        </authorList>
    </citation>
    <scope>NUCLEOTIDE SEQUENCE [LARGE SCALE GENOMIC DNA]</scope>
    <source>
        <strain evidence="7">Wonlab-2016</strain>
    </source>
</reference>
<evidence type="ECO:0000313" key="7">
    <source>
        <dbReference type="EMBL" id="KAK7496219.1"/>
    </source>
</evidence>
<dbReference type="PANTHER" id="PTHR13255">
    <property type="entry name" value="ATAXIN-10"/>
    <property type="match status" value="1"/>
</dbReference>
<evidence type="ECO:0000256" key="2">
    <source>
        <dbReference type="ARBA" id="ARBA00018804"/>
    </source>
</evidence>
<dbReference type="InterPro" id="IPR051374">
    <property type="entry name" value="Ataxin-10/CTR86_families"/>
</dbReference>
<dbReference type="InterPro" id="IPR016024">
    <property type="entry name" value="ARM-type_fold"/>
</dbReference>
<dbReference type="SUPFAM" id="SSF48371">
    <property type="entry name" value="ARM repeat"/>
    <property type="match status" value="1"/>
</dbReference>
<dbReference type="EMBL" id="JACVVK020000069">
    <property type="protein sequence ID" value="KAK7496219.1"/>
    <property type="molecule type" value="Genomic_DNA"/>
</dbReference>
<dbReference type="Proteomes" id="UP001519460">
    <property type="component" value="Unassembled WGS sequence"/>
</dbReference>
<dbReference type="InterPro" id="IPR019156">
    <property type="entry name" value="Ataxin-10_domain"/>
</dbReference>
<dbReference type="GO" id="GO:0051301">
    <property type="term" value="P:cell division"/>
    <property type="evidence" value="ECO:0007669"/>
    <property type="project" value="UniProtKB-KW"/>
</dbReference>
<accession>A0ABD0L9Y2</accession>
<comment type="similarity">
    <text evidence="1">Belongs to the ataxin-10 family.</text>
</comment>
<feature type="domain" description="Ataxin-10" evidence="6">
    <location>
        <begin position="340"/>
        <end position="431"/>
    </location>
</feature>
<evidence type="ECO:0000259" key="6">
    <source>
        <dbReference type="Pfam" id="PF09759"/>
    </source>
</evidence>
<comment type="caution">
    <text evidence="7">The sequence shown here is derived from an EMBL/GenBank/DDBJ whole genome shotgun (WGS) entry which is preliminary data.</text>
</comment>
<evidence type="ECO:0000256" key="5">
    <source>
        <dbReference type="ARBA" id="ARBA00045173"/>
    </source>
</evidence>
<name>A0ABD0L9Y2_9CAEN</name>
<dbReference type="Gene3D" id="1.25.10.10">
    <property type="entry name" value="Leucine-rich Repeat Variant"/>
    <property type="match status" value="1"/>
</dbReference>
<organism evidence="7 8">
    <name type="scientific">Batillaria attramentaria</name>
    <dbReference type="NCBI Taxonomy" id="370345"/>
    <lineage>
        <taxon>Eukaryota</taxon>
        <taxon>Metazoa</taxon>
        <taxon>Spiralia</taxon>
        <taxon>Lophotrochozoa</taxon>
        <taxon>Mollusca</taxon>
        <taxon>Gastropoda</taxon>
        <taxon>Caenogastropoda</taxon>
        <taxon>Sorbeoconcha</taxon>
        <taxon>Cerithioidea</taxon>
        <taxon>Batillariidae</taxon>
        <taxon>Batillaria</taxon>
    </lineage>
</organism>
<keyword evidence="4" id="KW-0131">Cell cycle</keyword>
<dbReference type="AlphaFoldDB" id="A0ABD0L9Y2"/>
<keyword evidence="8" id="KW-1185">Reference proteome</keyword>
<evidence type="ECO:0000256" key="3">
    <source>
        <dbReference type="ARBA" id="ARBA00022618"/>
    </source>
</evidence>
<evidence type="ECO:0000313" key="8">
    <source>
        <dbReference type="Proteomes" id="UP001519460"/>
    </source>
</evidence>
<proteinExistence type="inferred from homology"/>
<gene>
    <name evidence="7" type="ORF">BaRGS_00012629</name>
</gene>
<evidence type="ECO:0000256" key="1">
    <source>
        <dbReference type="ARBA" id="ARBA00008384"/>
    </source>
</evidence>
<protein>
    <recommendedName>
        <fullName evidence="2">Ataxin-10</fullName>
    </recommendedName>
</protein>
<dbReference type="Pfam" id="PF09759">
    <property type="entry name" value="Atx10homo_assoc"/>
    <property type="match status" value="1"/>
</dbReference>
<evidence type="ECO:0000256" key="4">
    <source>
        <dbReference type="ARBA" id="ARBA00023306"/>
    </source>
</evidence>
<keyword evidence="3" id="KW-0132">Cell division</keyword>
<sequence length="456" mass="51629">MLNFKAASFDLKPLIQEVNNDENGVADIDQFVDTMSYVLAEFGRQISALKDKKTAEDYRVCLTDCFRAMRNCCGVNKVMQHRFGTDMEILNLVRKLMEAVREQCSGMEREQTLAVGVQFLGNATMGNDSMPSQENIWNVFQHQLKPWLVMGSEKLTNHTCFLINNCLLTQTRMFPDFFESTNNVEVLLTVVRMCVAHNMDFGMYMLEVLSSRLMGWERKLSGHSDPPRSHPPAHKSNLIYLCEVVSNGRAIFDKLPDKDAHSDERLCELTKHLEILSRATAFDVFDRMSDQTDFLTCAISLLKKVHEWGKSGNNMLSRLDKASKGAALDVDQRHPGYLLRRDLVRIIGNMSFRNKENQDLVRTVGGIPLILEQAVIDDRNPFITQWTEMAVRNLCEGNLENVKVIKDLKIQGIANPTELLNRFGVTVDVDGERVVVRSAKPSPSPSKAILGRKPSV</sequence>
<dbReference type="PANTHER" id="PTHR13255:SF0">
    <property type="entry name" value="ATAXIN-10"/>
    <property type="match status" value="1"/>
</dbReference>
<dbReference type="InterPro" id="IPR011989">
    <property type="entry name" value="ARM-like"/>
</dbReference>